<name>A0ACB9YKZ5_9PEZI</name>
<evidence type="ECO:0000313" key="2">
    <source>
        <dbReference type="Proteomes" id="UP001497700"/>
    </source>
</evidence>
<keyword evidence="2" id="KW-1185">Reference proteome</keyword>
<organism evidence="1 2">
    <name type="scientific">Hypoxylon rubiginosum</name>
    <dbReference type="NCBI Taxonomy" id="110542"/>
    <lineage>
        <taxon>Eukaryota</taxon>
        <taxon>Fungi</taxon>
        <taxon>Dikarya</taxon>
        <taxon>Ascomycota</taxon>
        <taxon>Pezizomycotina</taxon>
        <taxon>Sordariomycetes</taxon>
        <taxon>Xylariomycetidae</taxon>
        <taxon>Xylariales</taxon>
        <taxon>Hypoxylaceae</taxon>
        <taxon>Hypoxylon</taxon>
    </lineage>
</organism>
<accession>A0ACB9YKZ5</accession>
<dbReference type="EMBL" id="MU393622">
    <property type="protein sequence ID" value="KAI4859619.1"/>
    <property type="molecule type" value="Genomic_DNA"/>
</dbReference>
<sequence length="349" mass="39653">MASSVASALHRIKRKLIGRAVTDQEMRAFEPVMIEQVGILLRKFFQASSVRSVTEEVNMTPNLKHLSYDIVGYLAFGYPLKLQDDESSHFIIDELLWQLSPEYFFLDLFPNSQRVQLFNLIETMIKACLAQDKDAKRQLFYAADDFKGVQGLRLGNIWSEAIFFLPAEVNTTSTALASVFYLWLNLACYMKLADEVRNAFKSNAEIRSSPQLAGTLWRQLVRDQSNPDPWIIDRCVVPTGTEVAVNIYTLHHNEEYFPDPFSFKPERWLDFIDGEDEGEFRNGATHDAFVSTGSRGCAGKPMAYLESSLVIARTLWYFDFEATPGKSGKAGSGRKVDRYGRGTESEFQL</sequence>
<comment type="caution">
    <text evidence="1">The sequence shown here is derived from an EMBL/GenBank/DDBJ whole genome shotgun (WGS) entry which is preliminary data.</text>
</comment>
<dbReference type="Proteomes" id="UP001497700">
    <property type="component" value="Unassembled WGS sequence"/>
</dbReference>
<evidence type="ECO:0000313" key="1">
    <source>
        <dbReference type="EMBL" id="KAI4859619.1"/>
    </source>
</evidence>
<reference evidence="1 2" key="1">
    <citation type="journal article" date="2022" name="New Phytol.">
        <title>Ecological generalism drives hyperdiversity of secondary metabolite gene clusters in xylarialean endophytes.</title>
        <authorList>
            <person name="Franco M.E.E."/>
            <person name="Wisecaver J.H."/>
            <person name="Arnold A.E."/>
            <person name="Ju Y.M."/>
            <person name="Slot J.C."/>
            <person name="Ahrendt S."/>
            <person name="Moore L.P."/>
            <person name="Eastman K.E."/>
            <person name="Scott K."/>
            <person name="Konkel Z."/>
            <person name="Mondo S.J."/>
            <person name="Kuo A."/>
            <person name="Hayes R.D."/>
            <person name="Haridas S."/>
            <person name="Andreopoulos B."/>
            <person name="Riley R."/>
            <person name="LaButti K."/>
            <person name="Pangilinan J."/>
            <person name="Lipzen A."/>
            <person name="Amirebrahimi M."/>
            <person name="Yan J."/>
            <person name="Adam C."/>
            <person name="Keymanesh K."/>
            <person name="Ng V."/>
            <person name="Louie K."/>
            <person name="Northen T."/>
            <person name="Drula E."/>
            <person name="Henrissat B."/>
            <person name="Hsieh H.M."/>
            <person name="Youens-Clark K."/>
            <person name="Lutzoni F."/>
            <person name="Miadlikowska J."/>
            <person name="Eastwood D.C."/>
            <person name="Hamelin R.C."/>
            <person name="Grigoriev I.V."/>
            <person name="U'Ren J.M."/>
        </authorList>
    </citation>
    <scope>NUCLEOTIDE SEQUENCE [LARGE SCALE GENOMIC DNA]</scope>
    <source>
        <strain evidence="1 2">CBS 119005</strain>
    </source>
</reference>
<proteinExistence type="predicted"/>
<gene>
    <name evidence="1" type="ORF">F4820DRAFT_462340</name>
</gene>
<protein>
    <submittedName>
        <fullName evidence="1">Cytochrome P450</fullName>
    </submittedName>
</protein>